<dbReference type="PANTHER" id="PTHR11390">
    <property type="entry name" value="PROKARYOTIC DNA TOPOISOMERASE"/>
    <property type="match status" value="1"/>
</dbReference>
<dbReference type="GO" id="GO:0003677">
    <property type="term" value="F:DNA binding"/>
    <property type="evidence" value="ECO:0007669"/>
    <property type="project" value="UniProtKB-KW"/>
</dbReference>
<sequence>MASVTVMMVAEKPMLAESIAKFLSDGRVQKRKGWNNVCSVSEYRGQFFGKPARFKVTSTCGHVMCADFPPNMNNWERVDPLQLFTSPIEKKEANPKMKMNEVRKFSLASF</sequence>
<dbReference type="GO" id="GO:0003917">
    <property type="term" value="F:DNA topoisomerase type I (single strand cut, ATP-independent) activity"/>
    <property type="evidence" value="ECO:0007669"/>
    <property type="project" value="UniProtKB-EC"/>
</dbReference>
<evidence type="ECO:0000313" key="2">
    <source>
        <dbReference type="EMBL" id="VDN41693.1"/>
    </source>
</evidence>
<dbReference type="SUPFAM" id="SSF56712">
    <property type="entry name" value="Prokaryotic type I DNA topoisomerase"/>
    <property type="match status" value="1"/>
</dbReference>
<accession>A0A183ERK5</accession>
<evidence type="ECO:0000313" key="4">
    <source>
        <dbReference type="WBParaSite" id="GPUH_0002362601-mRNA-1"/>
    </source>
</evidence>
<dbReference type="InterPro" id="IPR023405">
    <property type="entry name" value="Topo_IA_core_domain"/>
</dbReference>
<gene>
    <name evidence="2" type="ORF">GPUH_LOCUS23595</name>
</gene>
<evidence type="ECO:0000313" key="3">
    <source>
        <dbReference type="Proteomes" id="UP000271098"/>
    </source>
</evidence>
<dbReference type="EC" id="5.6.2.1" evidence="1"/>
<name>A0A183ERK5_9BILA</name>
<dbReference type="Proteomes" id="UP000271098">
    <property type="component" value="Unassembled WGS sequence"/>
</dbReference>
<dbReference type="InterPro" id="IPR000380">
    <property type="entry name" value="Topo_IA"/>
</dbReference>
<protein>
    <recommendedName>
        <fullName evidence="1">DNA topoisomerase</fullName>
        <ecNumber evidence="1">5.6.2.1</ecNumber>
    </recommendedName>
</protein>
<dbReference type="GO" id="GO:0006281">
    <property type="term" value="P:DNA repair"/>
    <property type="evidence" value="ECO:0007669"/>
    <property type="project" value="TreeGrafter"/>
</dbReference>
<dbReference type="OrthoDB" id="430051at2759"/>
<reference evidence="4" key="1">
    <citation type="submission" date="2016-06" db="UniProtKB">
        <authorList>
            <consortium name="WormBaseParasite"/>
        </authorList>
    </citation>
    <scope>IDENTIFICATION</scope>
</reference>
<keyword evidence="1" id="KW-0799">Topoisomerase</keyword>
<comment type="similarity">
    <text evidence="1">Belongs to the type IA topoisomerase family.</text>
</comment>
<dbReference type="GO" id="GO:0006310">
    <property type="term" value="P:DNA recombination"/>
    <property type="evidence" value="ECO:0007669"/>
    <property type="project" value="TreeGrafter"/>
</dbReference>
<proteinExistence type="inferred from homology"/>
<organism evidence="4">
    <name type="scientific">Gongylonema pulchrum</name>
    <dbReference type="NCBI Taxonomy" id="637853"/>
    <lineage>
        <taxon>Eukaryota</taxon>
        <taxon>Metazoa</taxon>
        <taxon>Ecdysozoa</taxon>
        <taxon>Nematoda</taxon>
        <taxon>Chromadorea</taxon>
        <taxon>Rhabditida</taxon>
        <taxon>Spirurina</taxon>
        <taxon>Spiruromorpha</taxon>
        <taxon>Spiruroidea</taxon>
        <taxon>Gongylonematidae</taxon>
        <taxon>Gongylonema</taxon>
    </lineage>
</organism>
<dbReference type="GO" id="GO:0006265">
    <property type="term" value="P:DNA topological change"/>
    <property type="evidence" value="ECO:0007669"/>
    <property type="project" value="InterPro"/>
</dbReference>
<dbReference type="WBParaSite" id="GPUH_0002362601-mRNA-1">
    <property type="protein sequence ID" value="GPUH_0002362601-mRNA-1"/>
    <property type="gene ID" value="GPUH_0002362601"/>
</dbReference>
<dbReference type="GO" id="GO:0005634">
    <property type="term" value="C:nucleus"/>
    <property type="evidence" value="ECO:0007669"/>
    <property type="project" value="TreeGrafter"/>
</dbReference>
<dbReference type="PANTHER" id="PTHR11390:SF20">
    <property type="entry name" value="DNA TOPOISOMERASE 3-BETA-1"/>
    <property type="match status" value="1"/>
</dbReference>
<comment type="function">
    <text evidence="1">Introduces a single-strand break via transesterification at a target site in duplex DNA. Releases the supercoiling and torsional tension of DNA introduced during the DNA replication and transcription by transiently cleaving and rejoining one strand of the DNA duplex. The scissile phosphodiester is attacked by the catalytic tyrosine of the enzyme, resulting in the formation of a DNA-(5'-phosphotyrosyl)-enzyme intermediate and the expulsion of a 3'-OH DNA strand.</text>
</comment>
<reference evidence="2 3" key="2">
    <citation type="submission" date="2018-11" db="EMBL/GenBank/DDBJ databases">
        <authorList>
            <consortium name="Pathogen Informatics"/>
        </authorList>
    </citation>
    <scope>NUCLEOTIDE SEQUENCE [LARGE SCALE GENOMIC DNA]</scope>
</reference>
<dbReference type="AlphaFoldDB" id="A0A183ERK5"/>
<dbReference type="EMBL" id="UYRT01098305">
    <property type="protein sequence ID" value="VDN41693.1"/>
    <property type="molecule type" value="Genomic_DNA"/>
</dbReference>
<comment type="catalytic activity">
    <reaction evidence="1">
        <text>ATP-independent breakage of single-stranded DNA, followed by passage and rejoining.</text>
        <dbReference type="EC" id="5.6.2.1"/>
    </reaction>
</comment>
<keyword evidence="1" id="KW-0413">Isomerase</keyword>
<evidence type="ECO:0000256" key="1">
    <source>
        <dbReference type="RuleBase" id="RU362092"/>
    </source>
</evidence>
<keyword evidence="1" id="KW-0238">DNA-binding</keyword>
<keyword evidence="3" id="KW-1185">Reference proteome</keyword>
<dbReference type="Gene3D" id="3.40.50.140">
    <property type="match status" value="1"/>
</dbReference>